<dbReference type="RefSeq" id="YP_009821561.1">
    <property type="nucleotide sequence ID" value="NC_048176.1"/>
</dbReference>
<protein>
    <submittedName>
        <fullName evidence="1">Uncharacterized protein</fullName>
    </submittedName>
</protein>
<organism evidence="1 2">
    <name type="scientific">Gordonia phage GodonK</name>
    <dbReference type="NCBI Taxonomy" id="2562192"/>
    <lineage>
        <taxon>Viruses</taxon>
        <taxon>Duplodnaviria</taxon>
        <taxon>Heunggongvirae</taxon>
        <taxon>Uroviricota</taxon>
        <taxon>Caudoviricetes</taxon>
        <taxon>Godonkavirus</taxon>
        <taxon>Godonkavirus godonK</taxon>
    </lineage>
</organism>
<evidence type="ECO:0000313" key="2">
    <source>
        <dbReference type="Proteomes" id="UP000297070"/>
    </source>
</evidence>
<dbReference type="KEGG" id="vg:55013044"/>
<proteinExistence type="predicted"/>
<dbReference type="GeneID" id="55013044"/>
<sequence>MRLHRKPKHSDDVEILCVKTRVLAKCLDDTMDNAWMWAIYVEYRGDDKWAVTKPGGDCLSRHKNKSWHHEPRPSSRTEYWTTMHRFTWDEAVAAAIEASTTVKVMNKTAQEYADWYKEVREDKAS</sequence>
<accession>A0A4D6E2G1</accession>
<dbReference type="EMBL" id="MK620899">
    <property type="protein sequence ID" value="QBZ72796.1"/>
    <property type="molecule type" value="Genomic_DNA"/>
</dbReference>
<reference evidence="1 2" key="1">
    <citation type="submission" date="2019-03" db="EMBL/GenBank/DDBJ databases">
        <authorList>
            <person name="Douthitt C."/>
            <person name="D'Elia T."/>
            <person name="Bockoras C."/>
            <person name="Boss C."/>
            <person name="Clemons M."/>
            <person name="Green W."/>
            <person name="Harel H."/>
            <person name="Larralde J."/>
            <person name="Lopez M."/>
            <person name="Magana D."/>
            <person name="Miguel M."/>
            <person name="Muschweck L."/>
            <person name="Olivos K."/>
            <person name="Racette D."/>
            <person name="Reynolds M."/>
            <person name="Ru Y."/>
            <person name="Santana M."/>
            <person name="Simon R."/>
            <person name="Smotrilla K."/>
            <person name="Sufficool B."/>
            <person name="Tamayo B."/>
            <person name="Tirado E."/>
            <person name="Vajanyi M."/>
            <person name="Weger M."/>
            <person name="Wehr A."/>
            <person name="Whitaker K."/>
            <person name="Garlena R.A."/>
            <person name="Russell D.A."/>
            <person name="Pope W.H."/>
            <person name="Jacobs-Sera D."/>
            <person name="Hatfull G.F."/>
        </authorList>
    </citation>
    <scope>NUCLEOTIDE SEQUENCE [LARGE SCALE GENOMIC DNA]</scope>
</reference>
<keyword evidence="2" id="KW-1185">Reference proteome</keyword>
<gene>
    <name evidence="1" type="primary">208</name>
    <name evidence="1" type="ORF">SEA_GODONK_208</name>
</gene>
<name>A0A4D6E2G1_9CAUD</name>
<dbReference type="Proteomes" id="UP000297070">
    <property type="component" value="Segment"/>
</dbReference>
<evidence type="ECO:0000313" key="1">
    <source>
        <dbReference type="EMBL" id="QBZ72796.1"/>
    </source>
</evidence>